<dbReference type="PANTHER" id="PTHR39087">
    <property type="entry name" value="UPF0104 MEMBRANE PROTEIN MJ1595"/>
    <property type="match status" value="1"/>
</dbReference>
<evidence type="ECO:0000256" key="6">
    <source>
        <dbReference type="SAM" id="Phobius"/>
    </source>
</evidence>
<keyword evidence="3 6" id="KW-0812">Transmembrane</keyword>
<dbReference type="NCBIfam" id="TIGR00374">
    <property type="entry name" value="flippase-like domain"/>
    <property type="match status" value="1"/>
</dbReference>
<dbReference type="AlphaFoldDB" id="B3TA37"/>
<name>B3TA37_9ZZZZ</name>
<dbReference type="EMBL" id="EU016651">
    <property type="protein sequence ID" value="ABZ09446.1"/>
    <property type="molecule type" value="Genomic_DNA"/>
</dbReference>
<evidence type="ECO:0000313" key="7">
    <source>
        <dbReference type="EMBL" id="ABZ09446.1"/>
    </source>
</evidence>
<evidence type="ECO:0000256" key="4">
    <source>
        <dbReference type="ARBA" id="ARBA00022989"/>
    </source>
</evidence>
<feature type="transmembrane region" description="Helical" evidence="6">
    <location>
        <begin position="58"/>
        <end position="76"/>
    </location>
</feature>
<protein>
    <submittedName>
        <fullName evidence="7">Uncharacterized protein family (UPF0104)</fullName>
    </submittedName>
</protein>
<feature type="transmembrane region" description="Helical" evidence="6">
    <location>
        <begin position="148"/>
        <end position="169"/>
    </location>
</feature>
<sequence length="347" mass="38303">MSISDDKQSQAVSIGRRVFSLPTLLSFGIAAVFIFFLATRFDLDWGDTWDNVRGMNPWLYALALLLYYLSFSFRGLRWRLLARNALVHSSPGARLPSVVQCSQLIILGWFINSITWLRMGDAYRAYAFAEDSKGSFSWSLGTILAERVLDMALIFALLMISVVLLTVTGDAAGSNYLLIAAFIMAFALVTVILLMRIYGTRLARFLPRRIEAAYHRFHQGTLGSFKQLHILAVLGLAAWIMEIGRLYFVIQALDLSISLALVPVVALGHAILSTVPTPGGLGAVEPGVTGLLLLSLDRHDAVSVALVDRSITYVSVILIGGLVFLLRQMMQARRNRHRSLAAGRVSE</sequence>
<feature type="transmembrane region" description="Helical" evidence="6">
    <location>
        <begin position="21"/>
        <end position="38"/>
    </location>
</feature>
<keyword evidence="2" id="KW-1003">Cell membrane</keyword>
<feature type="transmembrane region" description="Helical" evidence="6">
    <location>
        <begin position="310"/>
        <end position="326"/>
    </location>
</feature>
<reference evidence="7" key="1">
    <citation type="journal article" date="2008" name="ISME J.">
        <title>Genomic patterns of recombination, clonal divergence and environment in marine microbial populations.</title>
        <authorList>
            <person name="Konstantinidis K.T."/>
            <person name="Delong E.F."/>
        </authorList>
    </citation>
    <scope>NUCLEOTIDE SEQUENCE</scope>
</reference>
<keyword evidence="5 6" id="KW-0472">Membrane</keyword>
<dbReference type="InterPro" id="IPR022791">
    <property type="entry name" value="L-PG_synthase/AglD"/>
</dbReference>
<accession>B3TA37</accession>
<proteinExistence type="predicted"/>
<gene>
    <name evidence="7" type="ORF">ALOHA_HF4000APKG8C21ctg1g34</name>
</gene>
<feature type="transmembrane region" description="Helical" evidence="6">
    <location>
        <begin position="97"/>
        <end position="117"/>
    </location>
</feature>
<dbReference type="Pfam" id="PF03706">
    <property type="entry name" value="LPG_synthase_TM"/>
    <property type="match status" value="1"/>
</dbReference>
<evidence type="ECO:0000256" key="1">
    <source>
        <dbReference type="ARBA" id="ARBA00004651"/>
    </source>
</evidence>
<dbReference type="PANTHER" id="PTHR39087:SF2">
    <property type="entry name" value="UPF0104 MEMBRANE PROTEIN MJ1595"/>
    <property type="match status" value="1"/>
</dbReference>
<feature type="transmembrane region" description="Helical" evidence="6">
    <location>
        <begin position="176"/>
        <end position="198"/>
    </location>
</feature>
<evidence type="ECO:0000256" key="3">
    <source>
        <dbReference type="ARBA" id="ARBA00022692"/>
    </source>
</evidence>
<dbReference type="GO" id="GO:0005886">
    <property type="term" value="C:plasma membrane"/>
    <property type="evidence" value="ECO:0007669"/>
    <property type="project" value="UniProtKB-SubCell"/>
</dbReference>
<feature type="transmembrane region" description="Helical" evidence="6">
    <location>
        <begin position="228"/>
        <end position="248"/>
    </location>
</feature>
<evidence type="ECO:0000256" key="2">
    <source>
        <dbReference type="ARBA" id="ARBA00022475"/>
    </source>
</evidence>
<comment type="subcellular location">
    <subcellularLocation>
        <location evidence="1">Cell membrane</location>
        <topology evidence="1">Multi-pass membrane protein</topology>
    </subcellularLocation>
</comment>
<keyword evidence="4 6" id="KW-1133">Transmembrane helix</keyword>
<evidence type="ECO:0000256" key="5">
    <source>
        <dbReference type="ARBA" id="ARBA00023136"/>
    </source>
</evidence>
<organism evidence="7">
    <name type="scientific">uncultured marine microorganism HF4000_APKG8C21</name>
    <dbReference type="NCBI Taxonomy" id="455553"/>
    <lineage>
        <taxon>unclassified sequences</taxon>
        <taxon>environmental samples</taxon>
    </lineage>
</organism>